<keyword evidence="1" id="KW-0732">Signal</keyword>
<reference evidence="2 3" key="1">
    <citation type="submission" date="2017-07" db="EMBL/GenBank/DDBJ databases">
        <authorList>
            <person name="Talla V."/>
            <person name="Backstrom N."/>
        </authorList>
    </citation>
    <scope>NUCLEOTIDE SEQUENCE [LARGE SCALE GENOMIC DNA]</scope>
</reference>
<name>A0A5E4QTF7_9NEOP</name>
<organism evidence="2 3">
    <name type="scientific">Leptidea sinapis</name>
    <dbReference type="NCBI Taxonomy" id="189913"/>
    <lineage>
        <taxon>Eukaryota</taxon>
        <taxon>Metazoa</taxon>
        <taxon>Ecdysozoa</taxon>
        <taxon>Arthropoda</taxon>
        <taxon>Hexapoda</taxon>
        <taxon>Insecta</taxon>
        <taxon>Pterygota</taxon>
        <taxon>Neoptera</taxon>
        <taxon>Endopterygota</taxon>
        <taxon>Lepidoptera</taxon>
        <taxon>Glossata</taxon>
        <taxon>Ditrysia</taxon>
        <taxon>Papilionoidea</taxon>
        <taxon>Pieridae</taxon>
        <taxon>Dismorphiinae</taxon>
        <taxon>Leptidea</taxon>
    </lineage>
</organism>
<dbReference type="Proteomes" id="UP000324832">
    <property type="component" value="Unassembled WGS sequence"/>
</dbReference>
<keyword evidence="3" id="KW-1185">Reference proteome</keyword>
<feature type="signal peptide" evidence="1">
    <location>
        <begin position="1"/>
        <end position="16"/>
    </location>
</feature>
<evidence type="ECO:0000313" key="2">
    <source>
        <dbReference type="EMBL" id="VVD00228.1"/>
    </source>
</evidence>
<dbReference type="AlphaFoldDB" id="A0A5E4QTF7"/>
<dbReference type="EMBL" id="FZQP02004556">
    <property type="protein sequence ID" value="VVD00228.1"/>
    <property type="molecule type" value="Genomic_DNA"/>
</dbReference>
<protein>
    <recommendedName>
        <fullName evidence="4">DUF19 domain-containing protein</fullName>
    </recommendedName>
</protein>
<gene>
    <name evidence="2" type="ORF">LSINAPIS_LOCUS10914</name>
</gene>
<evidence type="ECO:0000313" key="3">
    <source>
        <dbReference type="Proteomes" id="UP000324832"/>
    </source>
</evidence>
<sequence length="203" mass="23369">MLQVLFLLIIVDILNAVLYVDTGPTKRPQSEFETVLTDVKEKEKIINCEDFSQYSRNCTSDAALIAIKHLTTCAMDWNVDCKGQTDSYFNEESIKGHIHVANNICDDDLFLLHYEGLTQCIESNEDRWEDCYKIFKMIVEQEKNTSLEWTHYDIHFNLCCCTLNTIFRSPSNCTHDQAVTLQKFSVIVSEGAVYQIRGLRSTC</sequence>
<evidence type="ECO:0008006" key="4">
    <source>
        <dbReference type="Google" id="ProtNLM"/>
    </source>
</evidence>
<feature type="chain" id="PRO_5022684714" description="DUF19 domain-containing protein" evidence="1">
    <location>
        <begin position="17"/>
        <end position="203"/>
    </location>
</feature>
<accession>A0A5E4QTF7</accession>
<proteinExistence type="predicted"/>
<evidence type="ECO:0000256" key="1">
    <source>
        <dbReference type="SAM" id="SignalP"/>
    </source>
</evidence>